<feature type="compositionally biased region" description="Low complexity" evidence="1">
    <location>
        <begin position="30"/>
        <end position="40"/>
    </location>
</feature>
<evidence type="ECO:0000259" key="2">
    <source>
        <dbReference type="PROSITE" id="PS50250"/>
    </source>
</evidence>
<dbReference type="PROSITE" id="PS50250">
    <property type="entry name" value="PCI"/>
    <property type="match status" value="1"/>
</dbReference>
<dbReference type="GO" id="GO:0005634">
    <property type="term" value="C:nucleus"/>
    <property type="evidence" value="ECO:0007669"/>
    <property type="project" value="TreeGrafter"/>
</dbReference>
<evidence type="ECO:0000313" key="4">
    <source>
        <dbReference type="Proteomes" id="UP001152747"/>
    </source>
</evidence>
<dbReference type="EMBL" id="CANHGI010000003">
    <property type="protein sequence ID" value="CAI5445912.1"/>
    <property type="molecule type" value="Genomic_DNA"/>
</dbReference>
<sequence>MGDNSTDFGGGEQSEAWKKAREALEKVMKPQQPQQQHQQQSGGEYYTGQNQQPGMLSWMNNLNMPVAGAPSGPQGGFVIGGPLQNQFGGGFHPSTWNQQHVNYNQQQFNYNLMQPHQQQQWAGKGRGRGQQKNNQNNWNQKNNQQQPQQQQNNRFQPFTLNKTNNTAAIPHLTNSFIPQGNGNMSNGRGRGMQSQMGTAAAGGGGIPATPPSVQRYMERSFESANTAEDRMKVQDYLQKRLHPMLSAGTAHTVNWDNEPLPHERNYELPTLWTPANKLAYAANGFARKKSPPRRQSDEYGSTKKRGRRDSEESSSSNDIFEIMSSGASKKKKTKSEKKADKKARKLEKQQQKQNQWRFEYDDSQSKREEKSKTICRNYSVFKTFIKGLCLEVEKSYFRLTAAPDPTVVRPLHILRLALDNVKNKYREKCEYRYLSSQLRSIRQDLTVQRIRTDFTIQVYEINARISLENKDREEFNQCQSQLKLLYSEVGGHCEHQAEFVSYRLLYYIAMENLIDINSLLQELTPELEEAECIQFALKVRKAVAMGNYVQFFKLFENAPKMCPFIMDLFVDRERKRALNSINKAYRPNLSYAKIAHFLSMSEEELIEWLVEELSITDAEIGGSLDCKIQRNFV</sequence>
<feature type="compositionally biased region" description="Polar residues" evidence="1">
    <location>
        <begin position="47"/>
        <end position="59"/>
    </location>
</feature>
<dbReference type="InterPro" id="IPR005062">
    <property type="entry name" value="SAC3/GANP/THP3_conserved"/>
</dbReference>
<feature type="region of interest" description="Disordered" evidence="1">
    <location>
        <begin position="25"/>
        <end position="59"/>
    </location>
</feature>
<dbReference type="Gene3D" id="1.25.40.990">
    <property type="match status" value="1"/>
</dbReference>
<feature type="region of interest" description="Disordered" evidence="1">
    <location>
        <begin position="284"/>
        <end position="363"/>
    </location>
</feature>
<dbReference type="PANTHER" id="PTHR12436">
    <property type="entry name" value="80 KDA MCM3-ASSOCIATED PROTEIN"/>
    <property type="match status" value="1"/>
</dbReference>
<keyword evidence="4" id="KW-1185">Reference proteome</keyword>
<reference evidence="3" key="1">
    <citation type="submission" date="2022-11" db="EMBL/GenBank/DDBJ databases">
        <authorList>
            <person name="Kikuchi T."/>
        </authorList>
    </citation>
    <scope>NUCLEOTIDE SEQUENCE</scope>
    <source>
        <strain evidence="3">PS1010</strain>
    </source>
</reference>
<dbReference type="PANTHER" id="PTHR12436:SF4">
    <property type="entry name" value="LEUKOCYTE RECEPTOR CLUSTER MEMBER 8"/>
    <property type="match status" value="1"/>
</dbReference>
<organism evidence="3 4">
    <name type="scientific">Caenorhabditis angaria</name>
    <dbReference type="NCBI Taxonomy" id="860376"/>
    <lineage>
        <taxon>Eukaryota</taxon>
        <taxon>Metazoa</taxon>
        <taxon>Ecdysozoa</taxon>
        <taxon>Nematoda</taxon>
        <taxon>Chromadorea</taxon>
        <taxon>Rhabditida</taxon>
        <taxon>Rhabditina</taxon>
        <taxon>Rhabditomorpha</taxon>
        <taxon>Rhabditoidea</taxon>
        <taxon>Rhabditidae</taxon>
        <taxon>Peloderinae</taxon>
        <taxon>Caenorhabditis</taxon>
    </lineage>
</organism>
<dbReference type="InterPro" id="IPR045107">
    <property type="entry name" value="SAC3/GANP/THP3"/>
</dbReference>
<name>A0A9P1MZZ2_9PELO</name>
<protein>
    <recommendedName>
        <fullName evidence="2">PCI domain-containing protein</fullName>
    </recommendedName>
</protein>
<dbReference type="Proteomes" id="UP001152747">
    <property type="component" value="Unassembled WGS sequence"/>
</dbReference>
<evidence type="ECO:0000256" key="1">
    <source>
        <dbReference type="SAM" id="MobiDB-lite"/>
    </source>
</evidence>
<dbReference type="FunFam" id="1.25.40.990:FF:000017">
    <property type="entry name" value="SAC3/GANP/Nin1/mts3/eIF-3 p25 family-domain-containing protein"/>
    <property type="match status" value="1"/>
</dbReference>
<comment type="caution">
    <text evidence="3">The sequence shown here is derived from an EMBL/GenBank/DDBJ whole genome shotgun (WGS) entry which is preliminary data.</text>
</comment>
<evidence type="ECO:0000313" key="3">
    <source>
        <dbReference type="EMBL" id="CAI5445912.1"/>
    </source>
</evidence>
<feature type="compositionally biased region" description="Basic residues" evidence="1">
    <location>
        <begin position="328"/>
        <end position="345"/>
    </location>
</feature>
<dbReference type="AlphaFoldDB" id="A0A9P1MZZ2"/>
<proteinExistence type="predicted"/>
<dbReference type="OrthoDB" id="199574at2759"/>
<feature type="compositionally biased region" description="Low complexity" evidence="1">
    <location>
        <begin position="130"/>
        <end position="151"/>
    </location>
</feature>
<feature type="domain" description="PCI" evidence="2">
    <location>
        <begin position="471"/>
        <end position="633"/>
    </location>
</feature>
<dbReference type="Pfam" id="PF03399">
    <property type="entry name" value="SAC3_GANP"/>
    <property type="match status" value="1"/>
</dbReference>
<feature type="region of interest" description="Disordered" evidence="1">
    <location>
        <begin position="115"/>
        <end position="151"/>
    </location>
</feature>
<dbReference type="InterPro" id="IPR000717">
    <property type="entry name" value="PCI_dom"/>
</dbReference>
<accession>A0A9P1MZZ2</accession>
<gene>
    <name evidence="3" type="ORF">CAMP_LOCUS8549</name>
</gene>